<evidence type="ECO:0000256" key="7">
    <source>
        <dbReference type="SAM" id="MobiDB-lite"/>
    </source>
</evidence>
<comment type="caution">
    <text evidence="9">The sequence shown here is derived from an EMBL/GenBank/DDBJ whole genome shotgun (WGS) entry which is preliminary data.</text>
</comment>
<dbReference type="SMART" id="SM00434">
    <property type="entry name" value="TOP4c"/>
    <property type="match status" value="1"/>
</dbReference>
<dbReference type="NCBIfam" id="NF009397">
    <property type="entry name" value="PRK12758.1"/>
    <property type="match status" value="1"/>
</dbReference>
<dbReference type="Pfam" id="PF00521">
    <property type="entry name" value="DNA_topoisoIV"/>
    <property type="match status" value="1"/>
</dbReference>
<evidence type="ECO:0000256" key="1">
    <source>
        <dbReference type="ARBA" id="ARBA00000185"/>
    </source>
</evidence>
<proteinExistence type="inferred from homology"/>
<dbReference type="InterPro" id="IPR013757">
    <property type="entry name" value="Topo_IIA_A_a_sf"/>
</dbReference>
<sequence>MEEDKNNGNLKGEANSDENIVSISGMYEDYFLDYASYVILERAIPTINDGLKPVQRRILYSMKEKDDGRYHKVANLIGHTMQYHPHGDAAIGDALVKLGQKDLMIDCQGNWGDTRTGDSAAAARYIEARLTKFALEVGFNAQTTNWQLSYDGRNKEPINLPVKFPLLLSQGADGIAVGLSTKILPHNFNELIKASIKILQGKKVNIYPDFDTGGSIDVSEYNGGKRGGKVKVRSKIEITDKNFLAIKELPYATTTTSLIDSIIKANDKGKIKIKKVIDNTARDVEVLIELASGVSPEVTMDALYAFTLCEISISPNACVIIDNKPHFLTVEEILETSTFNTKDLLRQELEIRKGELEEKWHFASLEKIFIENRIYRDIEECETWEEVIEAIDVGLKKYIITPGMTDADPAGKIRLTRDITEDDILRLTEIKIKRISKFNTFKADELIANIEQELSEVEQNLATLTEYTIAYFERLLSKYGKDQERKTTITTLETIEARQVVANNAKLYVNYKEGFVGTGLKKDEFIGPCSDIDDIIAFKKDGSFQVSRVSDKVFVGKNIIHAAVWKKGDDRTTYNMFYVDSKTGRTMAKRFQVQSITRDKSYDLTKGGEGSKVLYFTSNPNGEIETVSVQLSPGCSAKKKVFEFDFNDIAIKGRGAGGNIVTKYPIKKVTQIEVGKSSLGALKYYMDEVSGRLNKEERGKYLGQFDTGDLILAIYKDGSYELKEPDEFLKYDVKELEIIEKFNPDAPVSVVYYEGEKGWTMVKRFQIETSTLSTRFHFITEHRSSKLFYVSTHPQATLHYTYKSQNEKFEEDLVLQEFIDIKGWKALGNKLGDYKLLSTKDISPEIIVEDTSSEDNKSEEEPKQVDLFGSVDPPKKDDDLNTGDTIEFDV</sequence>
<keyword evidence="3 6" id="KW-0799">Topoisomerase</keyword>
<dbReference type="GO" id="GO:0005737">
    <property type="term" value="C:cytoplasm"/>
    <property type="evidence" value="ECO:0007669"/>
    <property type="project" value="TreeGrafter"/>
</dbReference>
<feature type="region of interest" description="Disordered" evidence="7">
    <location>
        <begin position="847"/>
        <end position="890"/>
    </location>
</feature>
<comment type="similarity">
    <text evidence="2">Belongs to the type II topoisomerase GyrA/ParC subunit family.</text>
</comment>
<dbReference type="InterPro" id="IPR002205">
    <property type="entry name" value="Topo_IIA_dom_A"/>
</dbReference>
<feature type="domain" description="Topo IIA-type catalytic" evidence="8">
    <location>
        <begin position="44"/>
        <end position="500"/>
    </location>
</feature>
<dbReference type="NCBIfam" id="NF007209">
    <property type="entry name" value="PRK09631.1"/>
    <property type="match status" value="1"/>
</dbReference>
<dbReference type="Proteomes" id="UP001156666">
    <property type="component" value="Unassembled WGS sequence"/>
</dbReference>
<reference evidence="9" key="1">
    <citation type="journal article" date="2014" name="Int. J. Syst. Evol. Microbiol.">
        <title>Complete genome sequence of Corynebacterium casei LMG S-19264T (=DSM 44701T), isolated from a smear-ripened cheese.</title>
        <authorList>
            <consortium name="US DOE Joint Genome Institute (JGI-PGF)"/>
            <person name="Walter F."/>
            <person name="Albersmeier A."/>
            <person name="Kalinowski J."/>
            <person name="Ruckert C."/>
        </authorList>
    </citation>
    <scope>NUCLEOTIDE SEQUENCE</scope>
    <source>
        <strain evidence="9">NBRC 108769</strain>
    </source>
</reference>
<dbReference type="GO" id="GO:0003918">
    <property type="term" value="F:DNA topoisomerase type II (double strand cut, ATP-hydrolyzing) activity"/>
    <property type="evidence" value="ECO:0007669"/>
    <property type="project" value="UniProtKB-EC"/>
</dbReference>
<dbReference type="InterPro" id="IPR050220">
    <property type="entry name" value="Type_II_DNA_Topoisomerases"/>
</dbReference>
<accession>A0AA37WG91</accession>
<protein>
    <submittedName>
        <fullName evidence="9">DNA topoisomerase IV subunit A</fullName>
    </submittedName>
</protein>
<dbReference type="PROSITE" id="PS52040">
    <property type="entry name" value="TOPO_IIA"/>
    <property type="match status" value="1"/>
</dbReference>
<keyword evidence="10" id="KW-1185">Reference proteome</keyword>
<evidence type="ECO:0000256" key="2">
    <source>
        <dbReference type="ARBA" id="ARBA00008263"/>
    </source>
</evidence>
<dbReference type="AlphaFoldDB" id="A0AA37WG91"/>
<keyword evidence="4 6" id="KW-0238">DNA-binding</keyword>
<dbReference type="Gene3D" id="3.90.199.10">
    <property type="entry name" value="Topoisomerase II, domain 5"/>
    <property type="match status" value="1"/>
</dbReference>
<gene>
    <name evidence="9" type="primary">parC</name>
    <name evidence="9" type="ORF">GCM10007940_28090</name>
</gene>
<dbReference type="PANTHER" id="PTHR43493:SF5">
    <property type="entry name" value="DNA GYRASE SUBUNIT A, CHLOROPLASTIC_MITOCHONDRIAL"/>
    <property type="match status" value="1"/>
</dbReference>
<dbReference type="InterPro" id="IPR013758">
    <property type="entry name" value="Topo_IIA_A/C_ab"/>
</dbReference>
<feature type="active site" description="O-(5'-phospho-DNA)-tyrosine intermediate" evidence="6">
    <location>
        <position position="125"/>
    </location>
</feature>
<evidence type="ECO:0000313" key="9">
    <source>
        <dbReference type="EMBL" id="GLR18194.1"/>
    </source>
</evidence>
<evidence type="ECO:0000256" key="5">
    <source>
        <dbReference type="ARBA" id="ARBA00023235"/>
    </source>
</evidence>
<organism evidence="9 10">
    <name type="scientific">Portibacter lacus</name>
    <dbReference type="NCBI Taxonomy" id="1099794"/>
    <lineage>
        <taxon>Bacteria</taxon>
        <taxon>Pseudomonadati</taxon>
        <taxon>Bacteroidota</taxon>
        <taxon>Saprospiria</taxon>
        <taxon>Saprospirales</taxon>
        <taxon>Haliscomenobacteraceae</taxon>
        <taxon>Portibacter</taxon>
    </lineage>
</organism>
<dbReference type="PANTHER" id="PTHR43493">
    <property type="entry name" value="DNA GYRASE/TOPOISOMERASE SUBUNIT A"/>
    <property type="match status" value="1"/>
</dbReference>
<keyword evidence="5 6" id="KW-0413">Isomerase</keyword>
<dbReference type="SUPFAM" id="SSF56719">
    <property type="entry name" value="Type II DNA topoisomerase"/>
    <property type="match status" value="1"/>
</dbReference>
<dbReference type="Gene3D" id="3.30.1360.40">
    <property type="match status" value="1"/>
</dbReference>
<dbReference type="GO" id="GO:0003677">
    <property type="term" value="F:DNA binding"/>
    <property type="evidence" value="ECO:0007669"/>
    <property type="project" value="UniProtKB-UniRule"/>
</dbReference>
<name>A0AA37WG91_9BACT</name>
<dbReference type="GO" id="GO:0005524">
    <property type="term" value="F:ATP binding"/>
    <property type="evidence" value="ECO:0007669"/>
    <property type="project" value="InterPro"/>
</dbReference>
<comment type="catalytic activity">
    <reaction evidence="1 6">
        <text>ATP-dependent breakage, passage and rejoining of double-stranded DNA.</text>
        <dbReference type="EC" id="5.6.2.2"/>
    </reaction>
</comment>
<evidence type="ECO:0000256" key="4">
    <source>
        <dbReference type="ARBA" id="ARBA00023125"/>
    </source>
</evidence>
<dbReference type="Gene3D" id="1.10.268.10">
    <property type="entry name" value="Topoisomerase, domain 3"/>
    <property type="match status" value="1"/>
</dbReference>
<reference evidence="9" key="2">
    <citation type="submission" date="2023-01" db="EMBL/GenBank/DDBJ databases">
        <title>Draft genome sequence of Portibacter lacus strain NBRC 108769.</title>
        <authorList>
            <person name="Sun Q."/>
            <person name="Mori K."/>
        </authorList>
    </citation>
    <scope>NUCLEOTIDE SEQUENCE</scope>
    <source>
        <strain evidence="9">NBRC 108769</strain>
    </source>
</reference>
<dbReference type="GO" id="GO:0006265">
    <property type="term" value="P:DNA topological change"/>
    <property type="evidence" value="ECO:0007669"/>
    <property type="project" value="UniProtKB-UniRule"/>
</dbReference>
<evidence type="ECO:0000259" key="8">
    <source>
        <dbReference type="PROSITE" id="PS52040"/>
    </source>
</evidence>
<dbReference type="EMBL" id="BSOH01000015">
    <property type="protein sequence ID" value="GLR18194.1"/>
    <property type="molecule type" value="Genomic_DNA"/>
</dbReference>
<feature type="compositionally biased region" description="Basic and acidic residues" evidence="7">
    <location>
        <begin position="854"/>
        <end position="864"/>
    </location>
</feature>
<evidence type="ECO:0000256" key="3">
    <source>
        <dbReference type="ARBA" id="ARBA00023029"/>
    </source>
</evidence>
<evidence type="ECO:0000313" key="10">
    <source>
        <dbReference type="Proteomes" id="UP001156666"/>
    </source>
</evidence>
<dbReference type="InterPro" id="IPR013760">
    <property type="entry name" value="Topo_IIA-like_dom_sf"/>
</dbReference>
<evidence type="ECO:0000256" key="6">
    <source>
        <dbReference type="PROSITE-ProRule" id="PRU01384"/>
    </source>
</evidence>
<dbReference type="GO" id="GO:0009330">
    <property type="term" value="C:DNA topoisomerase type II (double strand cut, ATP-hydrolyzing) complex"/>
    <property type="evidence" value="ECO:0007669"/>
    <property type="project" value="TreeGrafter"/>
</dbReference>
<dbReference type="RefSeq" id="WP_235294376.1">
    <property type="nucleotide sequence ID" value="NZ_BSOH01000015.1"/>
</dbReference>